<dbReference type="EMBL" id="JAAFYZ010000132">
    <property type="protein sequence ID" value="MBS2551270.1"/>
    <property type="molecule type" value="Genomic_DNA"/>
</dbReference>
<evidence type="ECO:0000313" key="2">
    <source>
        <dbReference type="Proteomes" id="UP000730482"/>
    </source>
</evidence>
<sequence length="71" mass="6916">VHHIVPPPKLPMKKPEIPPAQAALIPARQDQGPDWGLTTLVALMVPATIAAAAAAGGAAGGPTGPATGGKP</sequence>
<comment type="caution">
    <text evidence="1">The sequence shown here is derived from an EMBL/GenBank/DDBJ whole genome shotgun (WGS) entry which is preliminary data.</text>
</comment>
<feature type="non-terminal residue" evidence="1">
    <location>
        <position position="1"/>
    </location>
</feature>
<organism evidence="1 2">
    <name type="scientific">Catenulispora pinistramenti</name>
    <dbReference type="NCBI Taxonomy" id="2705254"/>
    <lineage>
        <taxon>Bacteria</taxon>
        <taxon>Bacillati</taxon>
        <taxon>Actinomycetota</taxon>
        <taxon>Actinomycetes</taxon>
        <taxon>Catenulisporales</taxon>
        <taxon>Catenulisporaceae</taxon>
        <taxon>Catenulispora</taxon>
    </lineage>
</organism>
<accession>A0ABS5KYX0</accession>
<protein>
    <submittedName>
        <fullName evidence="1">Uncharacterized protein</fullName>
    </submittedName>
</protein>
<evidence type="ECO:0000313" key="1">
    <source>
        <dbReference type="EMBL" id="MBS2551270.1"/>
    </source>
</evidence>
<gene>
    <name evidence="1" type="ORF">KGQ19_30815</name>
</gene>
<dbReference type="Proteomes" id="UP000730482">
    <property type="component" value="Unassembled WGS sequence"/>
</dbReference>
<keyword evidence="2" id="KW-1185">Reference proteome</keyword>
<reference evidence="1 2" key="1">
    <citation type="submission" date="2020-02" db="EMBL/GenBank/DDBJ databases">
        <title>Acidophilic actinobacteria isolated from forest soil.</title>
        <authorList>
            <person name="Golinska P."/>
        </authorList>
    </citation>
    <scope>NUCLEOTIDE SEQUENCE [LARGE SCALE GENOMIC DNA]</scope>
    <source>
        <strain evidence="1 2">NL8</strain>
    </source>
</reference>
<name>A0ABS5KYX0_9ACTN</name>
<proteinExistence type="predicted"/>
<dbReference type="RefSeq" id="WP_212015577.1">
    <property type="nucleotide sequence ID" value="NZ_JAAFYZ010000132.1"/>
</dbReference>